<evidence type="ECO:0000313" key="2">
    <source>
        <dbReference type="EMBL" id="RVU70629.1"/>
    </source>
</evidence>
<protein>
    <submittedName>
        <fullName evidence="2">ROK family protein</fullName>
    </submittedName>
</protein>
<evidence type="ECO:0000256" key="1">
    <source>
        <dbReference type="ARBA" id="ARBA00006479"/>
    </source>
</evidence>
<dbReference type="RefSeq" id="WP_103661913.1">
    <property type="nucleotide sequence ID" value="NZ_ML136883.1"/>
</dbReference>
<sequence length="285" mass="30600">MNLMAIDIGGTTIKLAYWKNGQLTNEHAVDTPKDLESFYQVLTKEVNQAKTAINAKGVAISSPGAVDQKTGIIGGTSALPYIHNFKIQAELEKRFSLPVTLENDANCAALGELAAGSGQGCNSIAFFVIGTGIGGAMIMNQRIWHGAHLYGGEFGYMMIDNDQLSSLASPVASAKRYNERTVKNFTGKELFEAADQGDAIAEEERDKMLHSLAVAIFNIQHSFDPEKIVLGGGISNNPELLPLLNSVLAKIVKKVPAAIMPDLALCQLKSEANLRGAVANFEQQH</sequence>
<dbReference type="EMBL" id="RXIA01000015">
    <property type="protein sequence ID" value="RVU70629.1"/>
    <property type="molecule type" value="Genomic_DNA"/>
</dbReference>
<comment type="similarity">
    <text evidence="1">Belongs to the ROK (NagC/XylR) family.</text>
</comment>
<dbReference type="Pfam" id="PF00480">
    <property type="entry name" value="ROK"/>
    <property type="match status" value="1"/>
</dbReference>
<comment type="caution">
    <text evidence="2">The sequence shown here is derived from an EMBL/GenBank/DDBJ whole genome shotgun (WGS) entry which is preliminary data.</text>
</comment>
<dbReference type="CDD" id="cd24152">
    <property type="entry name" value="ASKHA_NBD_ROK-like"/>
    <property type="match status" value="1"/>
</dbReference>
<dbReference type="AlphaFoldDB" id="A0A437SUL5"/>
<dbReference type="Gene3D" id="3.30.420.40">
    <property type="match status" value="2"/>
</dbReference>
<dbReference type="PANTHER" id="PTHR18964">
    <property type="entry name" value="ROK (REPRESSOR, ORF, KINASE) FAMILY"/>
    <property type="match status" value="1"/>
</dbReference>
<keyword evidence="3" id="KW-1185">Reference proteome</keyword>
<name>A0A437SUL5_9LACO</name>
<organism evidence="2 3">
    <name type="scientific">Lactobacillus xujianguonis</name>
    <dbReference type="NCBI Taxonomy" id="2495899"/>
    <lineage>
        <taxon>Bacteria</taxon>
        <taxon>Bacillati</taxon>
        <taxon>Bacillota</taxon>
        <taxon>Bacilli</taxon>
        <taxon>Lactobacillales</taxon>
        <taxon>Lactobacillaceae</taxon>
        <taxon>Lactobacillus</taxon>
    </lineage>
</organism>
<dbReference type="Proteomes" id="UP000288291">
    <property type="component" value="Unassembled WGS sequence"/>
</dbReference>
<dbReference type="InterPro" id="IPR043129">
    <property type="entry name" value="ATPase_NBD"/>
</dbReference>
<dbReference type="PANTHER" id="PTHR18964:SF170">
    <property type="entry name" value="SUGAR KINASE"/>
    <property type="match status" value="1"/>
</dbReference>
<accession>A0A437SUL5</accession>
<reference evidence="2 3" key="1">
    <citation type="submission" date="2018-12" db="EMBL/GenBank/DDBJ databases">
        <authorList>
            <person name="Meng J."/>
        </authorList>
    </citation>
    <scope>NUCLEOTIDE SEQUENCE [LARGE SCALE GENOMIC DNA]</scope>
    <source>
        <strain evidence="2 3">HT111-2</strain>
    </source>
</reference>
<dbReference type="InterPro" id="IPR000600">
    <property type="entry name" value="ROK"/>
</dbReference>
<dbReference type="SUPFAM" id="SSF53067">
    <property type="entry name" value="Actin-like ATPase domain"/>
    <property type="match status" value="1"/>
</dbReference>
<proteinExistence type="inferred from homology"/>
<gene>
    <name evidence="2" type="ORF">EJK17_06415</name>
</gene>
<evidence type="ECO:0000313" key="3">
    <source>
        <dbReference type="Proteomes" id="UP000288291"/>
    </source>
</evidence>